<dbReference type="InParanoid" id="I0A125"/>
<evidence type="ECO:0000313" key="2">
    <source>
        <dbReference type="EMBL" id="AFH42682.1"/>
    </source>
</evidence>
<dbReference type="AlphaFoldDB" id="I0A125"/>
<keyword evidence="3" id="KW-1185">Reference proteome</keyword>
<evidence type="ECO:0000313" key="3">
    <source>
        <dbReference type="Proteomes" id="UP000007391"/>
    </source>
</evidence>
<dbReference type="KEGG" id="ffo:FFONT_0694"/>
<protein>
    <submittedName>
        <fullName evidence="2">Uncharacterized protein</fullName>
    </submittedName>
</protein>
<sequence length="630" mass="68968">MELRGSANLIAGIIFIAILATLIFPLFQSFMNSSSKLTVNMNQLVGNAVSRVNKAVDLTLYSDGTLEIDNTGSLNEYLAYLIVNSTGSILFVPLSINGTSFLSQFNPTFSGGSSLSQNFALLPPGSSIVMRFPTYNYIPIAVTTLDGSIIYVHQASYSYLLNQNLNGISYLLNPVTFFTSNLEDEIKSGKISLDENLIATPTSSFVQNLSGGVYRLNSLTTNISYPLVLYQECDNATVSIMLNLTGNIINGFQPEWESNPNRNASNPVFNMLITGAIASPLDSKSGYFNVSSVGCSFNITYGNSGWTPTSSSSNFAFILANWLSGSSNPWRIKIEGLNATNIAIKYYTYNSYSNSYFYIWHNGTQSIGKYYYGGVDEQIYTSSNLPNMINVPQTTIIIQGVASSIKFYNTNTSLANKPSTYDPYLIIADTDGNGYPELIFTTEDFSFSHSVQGGGSNKPRVFTIADTYSSGDSIPPGKSAQAQYVAVDYTTVPLEMILTQVPINGTQYLGVDVVASLYFHDSIYGQNVLSTITATDRGLLSIMLLDVNNSYSVVSSKNFTYQDLASLESCYPPSTTSFSINVVLPVPYFPHLYEVAVAFWDPYIYDSETGTNNDEVTLGVEFIGFQLYSR</sequence>
<evidence type="ECO:0000256" key="1">
    <source>
        <dbReference type="SAM" id="Phobius"/>
    </source>
</evidence>
<proteinExistence type="predicted"/>
<dbReference type="eggNOG" id="arCOG12314">
    <property type="taxonomic scope" value="Archaea"/>
</dbReference>
<keyword evidence="1" id="KW-0812">Transmembrane</keyword>
<keyword evidence="1" id="KW-1133">Transmembrane helix</keyword>
<dbReference type="Proteomes" id="UP000007391">
    <property type="component" value="Chromosome"/>
</dbReference>
<name>I0A125_FERFK</name>
<dbReference type="STRING" id="1163730.FFONT_0694"/>
<reference evidence="2 3" key="2">
    <citation type="journal article" date="2014" name="Extremophiles">
        <title>Analysis of the complete genome of Fervidococcus fontis confirms the distinct phylogenetic position of the order Fervidicoccales and suggests its environmental function.</title>
        <authorList>
            <person name="Lebedinsky A.V."/>
            <person name="Mardanov A.V."/>
            <person name="Kublanov I.V."/>
            <person name="Gumerov V.M."/>
            <person name="Beletsky A.V."/>
            <person name="Perevalova A.A."/>
            <person name="Bidzhieva S.Kh."/>
            <person name="Bonch-Osmolovskaya E.A."/>
            <person name="Skryabin K.G."/>
            <person name="Ravin N.V."/>
        </authorList>
    </citation>
    <scope>NUCLEOTIDE SEQUENCE [LARGE SCALE GENOMIC DNA]</scope>
    <source>
        <strain evidence="3">DSM 19380 / VKM B-2539 / Kam940</strain>
    </source>
</reference>
<gene>
    <name evidence="2" type="ordered locus">FFONT_0694</name>
</gene>
<dbReference type="HOGENOM" id="CLU_433885_0_0_2"/>
<organism evidence="2 3">
    <name type="scientific">Fervidicoccus fontis (strain DSM 19380 / JCM 18336 / VKM B-2539 / Kam940)</name>
    <dbReference type="NCBI Taxonomy" id="1163730"/>
    <lineage>
        <taxon>Archaea</taxon>
        <taxon>Thermoproteota</taxon>
        <taxon>Thermoprotei</taxon>
        <taxon>Fervidicoccales</taxon>
        <taxon>Fervidicoccaceae</taxon>
        <taxon>Fervidicoccus</taxon>
    </lineage>
</organism>
<accession>I0A125</accession>
<dbReference type="EMBL" id="CP003423">
    <property type="protein sequence ID" value="AFH42682.1"/>
    <property type="molecule type" value="Genomic_DNA"/>
</dbReference>
<feature type="transmembrane region" description="Helical" evidence="1">
    <location>
        <begin position="6"/>
        <end position="27"/>
    </location>
</feature>
<reference evidence="3" key="1">
    <citation type="submission" date="2012-03" db="EMBL/GenBank/DDBJ databases">
        <title>Fervidicoccus fontis complete genome analysis confirms its distinct phylogenetic position and predicts its environmental function.</title>
        <authorList>
            <person name="Lebedinsky A.V."/>
            <person name="Mardanov A.V."/>
            <person name="Gumerov V.M."/>
            <person name="Beletsky A.V."/>
            <person name="Kublanov I.V."/>
            <person name="Perevalova A.A."/>
            <person name="Bonch-Osmolovskaya E.A."/>
            <person name="Ravin N.V."/>
            <person name="Skryabin K.G."/>
        </authorList>
    </citation>
    <scope>NUCLEOTIDE SEQUENCE [LARGE SCALE GENOMIC DNA]</scope>
    <source>
        <strain evidence="3">DSM 19380 / VKM B-2539 / Kam940</strain>
    </source>
</reference>
<keyword evidence="1" id="KW-0472">Membrane</keyword>